<reference evidence="3" key="1">
    <citation type="submission" date="2022-10" db="EMBL/GenBank/DDBJ databases">
        <title>The WGS of Solirubrobacter ginsenosidimutans DSM 21036.</title>
        <authorList>
            <person name="Jiang Z."/>
        </authorList>
    </citation>
    <scope>NUCLEOTIDE SEQUENCE</scope>
    <source>
        <strain evidence="3">DSM 21036</strain>
    </source>
</reference>
<sequence>MSSDAELLVIFGVLHLVALVLGGALFLMFLRSDGASSRSPDDEDDSSGGGNDRVGDKPKTSPSGGIPLPFAVQSDRRLRSGHDKLADPGRRRVRTRKPLEPARPSRRRITSS</sequence>
<evidence type="ECO:0000256" key="2">
    <source>
        <dbReference type="SAM" id="Phobius"/>
    </source>
</evidence>
<dbReference type="EMBL" id="JAPDOD010000024">
    <property type="protein sequence ID" value="MDA0163361.1"/>
    <property type="molecule type" value="Genomic_DNA"/>
</dbReference>
<evidence type="ECO:0000313" key="4">
    <source>
        <dbReference type="Proteomes" id="UP001149140"/>
    </source>
</evidence>
<protein>
    <submittedName>
        <fullName evidence="3">Uncharacterized protein</fullName>
    </submittedName>
</protein>
<proteinExistence type="predicted"/>
<keyword evidence="2" id="KW-1133">Transmembrane helix</keyword>
<dbReference type="RefSeq" id="WP_270042605.1">
    <property type="nucleotide sequence ID" value="NZ_JAPDOD010000024.1"/>
</dbReference>
<organism evidence="3 4">
    <name type="scientific">Solirubrobacter ginsenosidimutans</name>
    <dbReference type="NCBI Taxonomy" id="490573"/>
    <lineage>
        <taxon>Bacteria</taxon>
        <taxon>Bacillati</taxon>
        <taxon>Actinomycetota</taxon>
        <taxon>Thermoleophilia</taxon>
        <taxon>Solirubrobacterales</taxon>
        <taxon>Solirubrobacteraceae</taxon>
        <taxon>Solirubrobacter</taxon>
    </lineage>
</organism>
<feature type="transmembrane region" description="Helical" evidence="2">
    <location>
        <begin position="6"/>
        <end position="30"/>
    </location>
</feature>
<name>A0A9X3MXD8_9ACTN</name>
<gene>
    <name evidence="3" type="ORF">OM076_24010</name>
</gene>
<accession>A0A9X3MXD8</accession>
<feature type="region of interest" description="Disordered" evidence="1">
    <location>
        <begin position="34"/>
        <end position="112"/>
    </location>
</feature>
<keyword evidence="2" id="KW-0812">Transmembrane</keyword>
<comment type="caution">
    <text evidence="3">The sequence shown here is derived from an EMBL/GenBank/DDBJ whole genome shotgun (WGS) entry which is preliminary data.</text>
</comment>
<dbReference type="Proteomes" id="UP001149140">
    <property type="component" value="Unassembled WGS sequence"/>
</dbReference>
<keyword evidence="4" id="KW-1185">Reference proteome</keyword>
<evidence type="ECO:0000256" key="1">
    <source>
        <dbReference type="SAM" id="MobiDB-lite"/>
    </source>
</evidence>
<evidence type="ECO:0000313" key="3">
    <source>
        <dbReference type="EMBL" id="MDA0163361.1"/>
    </source>
</evidence>
<keyword evidence="2" id="KW-0472">Membrane</keyword>
<dbReference type="AlphaFoldDB" id="A0A9X3MXD8"/>
<feature type="compositionally biased region" description="Basic and acidic residues" evidence="1">
    <location>
        <begin position="74"/>
        <end position="90"/>
    </location>
</feature>